<dbReference type="RefSeq" id="WP_180951781.1">
    <property type="nucleotide sequence ID" value="NZ_FXZM01000001.1"/>
</dbReference>
<dbReference type="Gene3D" id="3.60.60.10">
    <property type="entry name" value="Penicillin V Acylase, Chain A"/>
    <property type="match status" value="1"/>
</dbReference>
<keyword evidence="4" id="KW-1185">Reference proteome</keyword>
<feature type="region of interest" description="Disordered" evidence="1">
    <location>
        <begin position="1"/>
        <end position="31"/>
    </location>
</feature>
<reference evidence="4" key="1">
    <citation type="submission" date="2017-03" db="EMBL/GenBank/DDBJ databases">
        <authorList>
            <person name="Monnet C."/>
        </authorList>
    </citation>
    <scope>NUCLEOTIDE SEQUENCE [LARGE SCALE GENOMIC DNA]</scope>
    <source>
        <strain evidence="4">SJ5-8</strain>
    </source>
</reference>
<dbReference type="PANTHER" id="PTHR34180">
    <property type="entry name" value="PEPTIDASE C45"/>
    <property type="match status" value="1"/>
</dbReference>
<evidence type="ECO:0000259" key="2">
    <source>
        <dbReference type="Pfam" id="PF03417"/>
    </source>
</evidence>
<evidence type="ECO:0000313" key="4">
    <source>
        <dbReference type="Proteomes" id="UP000234462"/>
    </source>
</evidence>
<dbReference type="EMBL" id="FXZM01000001">
    <property type="protein sequence ID" value="SMY10721.1"/>
    <property type="molecule type" value="Genomic_DNA"/>
</dbReference>
<dbReference type="NCBIfam" id="NF040521">
    <property type="entry name" value="C45_proenzyme"/>
    <property type="match status" value="1"/>
</dbReference>
<protein>
    <submittedName>
        <fullName evidence="3">Isopenicillin-N N-acyltransferase like protein</fullName>
    </submittedName>
</protein>
<dbReference type="Gene3D" id="1.10.10.2120">
    <property type="match status" value="1"/>
</dbReference>
<keyword evidence="3" id="KW-0808">Transferase</keyword>
<evidence type="ECO:0000313" key="3">
    <source>
        <dbReference type="EMBL" id="SMY10721.1"/>
    </source>
</evidence>
<dbReference type="InterPro" id="IPR005079">
    <property type="entry name" value="Peptidase_C45_hydrolase"/>
</dbReference>
<dbReference type="GO" id="GO:0016746">
    <property type="term" value="F:acyltransferase activity"/>
    <property type="evidence" value="ECO:0007669"/>
    <property type="project" value="UniProtKB-KW"/>
</dbReference>
<dbReference type="InterPro" id="IPR047794">
    <property type="entry name" value="C45_proenzyme-like"/>
</dbReference>
<dbReference type="InterPro" id="IPR047801">
    <property type="entry name" value="Peptidase_C45"/>
</dbReference>
<sequence length="368" mass="38281">MAHTSALTQPELARPVSLRLPPGTVEERGRRRGEELASLIRAAVDGYTALFDARGISREDQASAAAESLEALHRWDPLQHAEVLAVAQAAQVGPHELGVVVARTEVLAAAGVGEPECSTLAGLTPTGSGVGAQTWDWQLELAPLWHIHEVDPGEGTLGHVGFAEAGMLGKIGMNASGVGVMLNILANDGDRAGGVPVHAVLAAVLNRATSLDEARDIVRSASTSASSTITIVAPDGVCIVEIGPQGTVELPVSGVAAHTNHFVADELQTGARELSSETRSHERLALLQQRIDGMSAAGAADELAALLCTSPAEAPVSLLPDLQKPRWERLATLVSVRMDAASRSIGIAAGSPAKASADDWVTLTAWRR</sequence>
<dbReference type="Pfam" id="PF03417">
    <property type="entry name" value="AAT"/>
    <property type="match status" value="1"/>
</dbReference>
<name>A0A2H1L1D6_9MICO</name>
<organism evidence="3 4">
    <name type="scientific">Brevibacterium jeotgali</name>
    <dbReference type="NCBI Taxonomy" id="1262550"/>
    <lineage>
        <taxon>Bacteria</taxon>
        <taxon>Bacillati</taxon>
        <taxon>Actinomycetota</taxon>
        <taxon>Actinomycetes</taxon>
        <taxon>Micrococcales</taxon>
        <taxon>Brevibacteriaceae</taxon>
        <taxon>Brevibacterium</taxon>
    </lineage>
</organism>
<keyword evidence="3" id="KW-0012">Acyltransferase</keyword>
<dbReference type="AlphaFoldDB" id="A0A2H1L1D6"/>
<gene>
    <name evidence="3" type="ORF">BJEO58_00296</name>
</gene>
<accession>A0A2H1L1D6</accession>
<dbReference type="Proteomes" id="UP000234462">
    <property type="component" value="Unassembled WGS sequence"/>
</dbReference>
<dbReference type="PANTHER" id="PTHR34180:SF1">
    <property type="entry name" value="BETA-ALANYL-DOPAMINE_CARCININE HYDROLASE"/>
    <property type="match status" value="1"/>
</dbReference>
<feature type="domain" description="Peptidase C45 hydrolase" evidence="2">
    <location>
        <begin position="132"/>
        <end position="353"/>
    </location>
</feature>
<proteinExistence type="predicted"/>
<evidence type="ECO:0000256" key="1">
    <source>
        <dbReference type="SAM" id="MobiDB-lite"/>
    </source>
</evidence>